<dbReference type="Proteomes" id="UP000198802">
    <property type="component" value="Unassembled WGS sequence"/>
</dbReference>
<organism evidence="1 2">
    <name type="scientific">Parafrankia irregularis</name>
    <dbReference type="NCBI Taxonomy" id="795642"/>
    <lineage>
        <taxon>Bacteria</taxon>
        <taxon>Bacillati</taxon>
        <taxon>Actinomycetota</taxon>
        <taxon>Actinomycetes</taxon>
        <taxon>Frankiales</taxon>
        <taxon>Frankiaceae</taxon>
        <taxon>Parafrankia</taxon>
    </lineage>
</organism>
<keyword evidence="2" id="KW-1185">Reference proteome</keyword>
<proteinExistence type="predicted"/>
<dbReference type="AlphaFoldDB" id="A0A0S4QW50"/>
<dbReference type="EMBL" id="FAOZ01000028">
    <property type="protein sequence ID" value="CUU59433.1"/>
    <property type="molecule type" value="Genomic_DNA"/>
</dbReference>
<reference evidence="2" key="1">
    <citation type="submission" date="2015-11" db="EMBL/GenBank/DDBJ databases">
        <authorList>
            <person name="Varghese N."/>
        </authorList>
    </citation>
    <scope>NUCLEOTIDE SEQUENCE [LARGE SCALE GENOMIC DNA]</scope>
    <source>
        <strain evidence="2">DSM 45899</strain>
    </source>
</reference>
<evidence type="ECO:0000313" key="1">
    <source>
        <dbReference type="EMBL" id="CUU59433.1"/>
    </source>
</evidence>
<sequence length="35" mass="3511">MGMRRSAANTTAANTTVVGAAGNLTAGARRVVAHR</sequence>
<accession>A0A0S4QW50</accession>
<name>A0A0S4QW50_9ACTN</name>
<gene>
    <name evidence="1" type="ORF">Ga0074812_1282</name>
</gene>
<evidence type="ECO:0000313" key="2">
    <source>
        <dbReference type="Proteomes" id="UP000198802"/>
    </source>
</evidence>
<protein>
    <submittedName>
        <fullName evidence="1">Uncharacterized protein</fullName>
    </submittedName>
</protein>